<dbReference type="RefSeq" id="WP_109792127.1">
    <property type="nucleotide sequence ID" value="NZ_PHIG01000018.1"/>
</dbReference>
<dbReference type="InterPro" id="IPR018774">
    <property type="entry name" value="Phage_Mu_GpT"/>
</dbReference>
<feature type="domain" description="Bacteriophage Mu GpT" evidence="1">
    <location>
        <begin position="8"/>
        <end position="296"/>
    </location>
</feature>
<dbReference type="EMBL" id="PHIG01000018">
    <property type="protein sequence ID" value="PJK30708.1"/>
    <property type="molecule type" value="Genomic_DNA"/>
</dbReference>
<proteinExistence type="predicted"/>
<keyword evidence="5" id="KW-1185">Reference proteome</keyword>
<evidence type="ECO:0000313" key="3">
    <source>
        <dbReference type="EMBL" id="PJK30485.1"/>
    </source>
</evidence>
<dbReference type="AlphaFoldDB" id="A0A2M9G439"/>
<sequence>MIINRGNLATLFTGFKASFQNGIGQHEPQWPRVATRVPSTTSEEEYGWLGQVPNLREWFGDRVVQNLQQHDYSIKNRKFELTLGVPVDHIEDDKYGVYAPMFEEMGRSAAAHPDQLIWPLLNAGFSTVCYDGQFFFDTDHPVLDENGEVQSVANTDGGAGTPWFLMDVSRPLKPLIHQVRQEGPLVRQDAPTDEPVFNSDEYKYGIKHRRNVGFGFWQFAWGSKQTLNKANYKIARESLMGMKGDHGRPIGVMPRLLVVPPSLEGEALEILNAERDAAGATNVYKGTAELLVVPWLG</sequence>
<evidence type="ECO:0000313" key="5">
    <source>
        <dbReference type="Proteomes" id="UP000229498"/>
    </source>
</evidence>
<dbReference type="Proteomes" id="UP000229498">
    <property type="component" value="Unassembled WGS sequence"/>
</dbReference>
<evidence type="ECO:0000259" key="1">
    <source>
        <dbReference type="Pfam" id="PF10124"/>
    </source>
</evidence>
<gene>
    <name evidence="4" type="ORF">CVT23_04890</name>
    <name evidence="3" type="ORF">CVT23_05940</name>
    <name evidence="2" type="ORF">CVT23_12055</name>
</gene>
<reference evidence="3 5" key="1">
    <citation type="submission" date="2017-11" db="EMBL/GenBank/DDBJ databases">
        <title>Draft genome sequence of Rhizobiales bacterium SY3-13.</title>
        <authorList>
            <person name="Sun C."/>
        </authorList>
    </citation>
    <scope>NUCLEOTIDE SEQUENCE [LARGE SCALE GENOMIC DNA]</scope>
    <source>
        <strain evidence="3 5">SY3-13</strain>
    </source>
</reference>
<evidence type="ECO:0000313" key="4">
    <source>
        <dbReference type="EMBL" id="PJK30708.1"/>
    </source>
</evidence>
<accession>A0A2M9G439</accession>
<dbReference type="EMBL" id="PHIG01000025">
    <property type="protein sequence ID" value="PJK30485.1"/>
    <property type="molecule type" value="Genomic_DNA"/>
</dbReference>
<dbReference type="Pfam" id="PF10124">
    <property type="entry name" value="Mu-like_gpT"/>
    <property type="match status" value="1"/>
</dbReference>
<dbReference type="EMBL" id="PHIG01000033">
    <property type="protein sequence ID" value="PJK29330.1"/>
    <property type="molecule type" value="Genomic_DNA"/>
</dbReference>
<evidence type="ECO:0000313" key="2">
    <source>
        <dbReference type="EMBL" id="PJK29330.1"/>
    </source>
</evidence>
<dbReference type="OrthoDB" id="9804833at2"/>
<organism evidence="3 5">
    <name type="scientific">Minwuia thermotolerans</name>
    <dbReference type="NCBI Taxonomy" id="2056226"/>
    <lineage>
        <taxon>Bacteria</taxon>
        <taxon>Pseudomonadati</taxon>
        <taxon>Pseudomonadota</taxon>
        <taxon>Alphaproteobacteria</taxon>
        <taxon>Minwuiales</taxon>
        <taxon>Minwuiaceae</taxon>
        <taxon>Minwuia</taxon>
    </lineage>
</organism>
<protein>
    <recommendedName>
        <fullName evidence="1">Bacteriophage Mu GpT domain-containing protein</fullName>
    </recommendedName>
</protein>
<name>A0A2M9G439_9PROT</name>
<comment type="caution">
    <text evidence="3">The sequence shown here is derived from an EMBL/GenBank/DDBJ whole genome shotgun (WGS) entry which is preliminary data.</text>
</comment>